<dbReference type="EMBL" id="VJMF01000043">
    <property type="protein sequence ID" value="TRL33116.1"/>
    <property type="molecule type" value="Genomic_DNA"/>
</dbReference>
<reference evidence="1 2" key="1">
    <citation type="submission" date="2019-07" db="EMBL/GenBank/DDBJ databases">
        <title>Ln-dependent methylotrophs.</title>
        <authorList>
            <person name="Tani A."/>
        </authorList>
    </citation>
    <scope>NUCLEOTIDE SEQUENCE [LARGE SCALE GENOMIC DNA]</scope>
    <source>
        <strain evidence="1 2">SM89A</strain>
    </source>
</reference>
<sequence length="178" mass="20199">MRSLFIQGVSIVPTSSRSFSCACGRVRCEVVGEPIVCAVCYCSDCQEGGRRIEALPHAHRLRDPDGGTPYLTFRDDRFRCVAGEDQLEDHRLKANSPTRRVVARCCNTGMFLKFEPGFWVSTYRLRYDGDLPPIEMRTKIERRRSELPLPQDAPSYRGFPLRLIGRLIGARLAMAFGR</sequence>
<evidence type="ECO:0000313" key="2">
    <source>
        <dbReference type="Proteomes" id="UP000316781"/>
    </source>
</evidence>
<dbReference type="InterPro" id="IPR011057">
    <property type="entry name" value="Mss4-like_sf"/>
</dbReference>
<gene>
    <name evidence="1" type="ORF">FM996_11590</name>
</gene>
<comment type="caution">
    <text evidence="1">The sequence shown here is derived from an EMBL/GenBank/DDBJ whole genome shotgun (WGS) entry which is preliminary data.</text>
</comment>
<dbReference type="AlphaFoldDB" id="A0A549STY6"/>
<protein>
    <recommendedName>
        <fullName evidence="3">CENP-V/GFA domain-containing protein</fullName>
    </recommendedName>
</protein>
<dbReference type="Gene3D" id="3.90.1590.10">
    <property type="entry name" value="glutathione-dependent formaldehyde- activating enzyme (gfa)"/>
    <property type="match status" value="1"/>
</dbReference>
<evidence type="ECO:0008006" key="3">
    <source>
        <dbReference type="Google" id="ProtNLM"/>
    </source>
</evidence>
<dbReference type="Proteomes" id="UP000316781">
    <property type="component" value="Unassembled WGS sequence"/>
</dbReference>
<dbReference type="SUPFAM" id="SSF51316">
    <property type="entry name" value="Mss4-like"/>
    <property type="match status" value="1"/>
</dbReference>
<organism evidence="1 2">
    <name type="scientific">Methylosinus sporium</name>
    <dbReference type="NCBI Taxonomy" id="428"/>
    <lineage>
        <taxon>Bacteria</taxon>
        <taxon>Pseudomonadati</taxon>
        <taxon>Pseudomonadota</taxon>
        <taxon>Alphaproteobacteria</taxon>
        <taxon>Hyphomicrobiales</taxon>
        <taxon>Methylocystaceae</taxon>
        <taxon>Methylosinus</taxon>
    </lineage>
</organism>
<accession>A0A549STY6</accession>
<evidence type="ECO:0000313" key="1">
    <source>
        <dbReference type="EMBL" id="TRL33116.1"/>
    </source>
</evidence>
<proteinExistence type="predicted"/>
<name>A0A549STY6_METSR</name>